<keyword evidence="2" id="KW-1185">Reference proteome</keyword>
<dbReference type="EMBL" id="RKHL01000002">
    <property type="protein sequence ID" value="ROR76072.1"/>
    <property type="molecule type" value="Genomic_DNA"/>
</dbReference>
<proteinExistence type="predicted"/>
<organism evidence="1 2">
    <name type="scientific">Plantibacter flavus</name>
    <dbReference type="NCBI Taxonomy" id="150123"/>
    <lineage>
        <taxon>Bacteria</taxon>
        <taxon>Bacillati</taxon>
        <taxon>Actinomycetota</taxon>
        <taxon>Actinomycetes</taxon>
        <taxon>Micrococcales</taxon>
        <taxon>Microbacteriaceae</taxon>
        <taxon>Plantibacter</taxon>
    </lineage>
</organism>
<gene>
    <name evidence="1" type="ORF">EDD42_4025</name>
</gene>
<protein>
    <submittedName>
        <fullName evidence="1">Uncharacterized protein</fullName>
    </submittedName>
</protein>
<reference evidence="1 2" key="1">
    <citation type="submission" date="2018-11" db="EMBL/GenBank/DDBJ databases">
        <title>Sequencing the genomes of 1000 actinobacteria strains.</title>
        <authorList>
            <person name="Klenk H.-P."/>
        </authorList>
    </citation>
    <scope>NUCLEOTIDE SEQUENCE [LARGE SCALE GENOMIC DNA]</scope>
    <source>
        <strain evidence="1 2">DSM 14012</strain>
    </source>
</reference>
<sequence length="176" mass="19471">MPGGRICLPSRKYGVYNPAGRLPVGLGCPGALAGAIQLRIVSKMLQSTGGYGGPMRSTSQRDAHADTIRLAMRSSGEVLDELESALHRDPDIDPGRIVRIDNGFRLQETDDYVVEAWKMLYNWRLVVMRPHQQIDTIHGYCYFGTDLETLARAVAGGLQWEDPLHSAPEGFDKQAF</sequence>
<comment type="caution">
    <text evidence="1">The sequence shown here is derived from an EMBL/GenBank/DDBJ whole genome shotgun (WGS) entry which is preliminary data.</text>
</comment>
<dbReference type="AlphaFoldDB" id="A0A3N2BLN1"/>
<name>A0A3N2BLN1_9MICO</name>
<dbReference type="Proteomes" id="UP000266915">
    <property type="component" value="Unassembled WGS sequence"/>
</dbReference>
<evidence type="ECO:0000313" key="2">
    <source>
        <dbReference type="Proteomes" id="UP000266915"/>
    </source>
</evidence>
<accession>A0A3N2BLN1</accession>
<evidence type="ECO:0000313" key="1">
    <source>
        <dbReference type="EMBL" id="ROR76072.1"/>
    </source>
</evidence>